<name>A0A8S5MWE1_9CAUD</name>
<evidence type="ECO:0000313" key="2">
    <source>
        <dbReference type="EMBL" id="DAD86657.1"/>
    </source>
</evidence>
<dbReference type="EMBL" id="BK015006">
    <property type="protein sequence ID" value="DAD86657.1"/>
    <property type="molecule type" value="Genomic_DNA"/>
</dbReference>
<proteinExistence type="predicted"/>
<keyword evidence="1" id="KW-0472">Membrane</keyword>
<keyword evidence="1" id="KW-0812">Transmembrane</keyword>
<reference evidence="2" key="1">
    <citation type="journal article" date="2021" name="Proc. Natl. Acad. Sci. U.S.A.">
        <title>A Catalog of Tens of Thousands of Viruses from Human Metagenomes Reveals Hidden Associations with Chronic Diseases.</title>
        <authorList>
            <person name="Tisza M.J."/>
            <person name="Buck C.B."/>
        </authorList>
    </citation>
    <scope>NUCLEOTIDE SEQUENCE</scope>
    <source>
        <strain evidence="2">Ct3wi9</strain>
    </source>
</reference>
<keyword evidence="1" id="KW-1133">Transmembrane helix</keyword>
<feature type="transmembrane region" description="Helical" evidence="1">
    <location>
        <begin position="12"/>
        <end position="31"/>
    </location>
</feature>
<sequence>MGLLASSLLQYLSLVMVPCFMVFPFTTISPLA</sequence>
<organism evidence="2">
    <name type="scientific">Myoviridae sp. ct3wi9</name>
    <dbReference type="NCBI Taxonomy" id="2826610"/>
    <lineage>
        <taxon>Viruses</taxon>
        <taxon>Duplodnaviria</taxon>
        <taxon>Heunggongvirae</taxon>
        <taxon>Uroviricota</taxon>
        <taxon>Caudoviricetes</taxon>
    </lineage>
</organism>
<protein>
    <submittedName>
        <fullName evidence="2">Uncharacterized protein</fullName>
    </submittedName>
</protein>
<evidence type="ECO:0000256" key="1">
    <source>
        <dbReference type="SAM" id="Phobius"/>
    </source>
</evidence>
<accession>A0A8S5MWE1</accession>